<evidence type="ECO:0000256" key="5">
    <source>
        <dbReference type="ARBA" id="ARBA00023136"/>
    </source>
</evidence>
<evidence type="ECO:0008006" key="9">
    <source>
        <dbReference type="Google" id="ProtNLM"/>
    </source>
</evidence>
<gene>
    <name evidence="7" type="ORF">BHQ10_004066</name>
</gene>
<keyword evidence="2" id="KW-0813">Transport</keyword>
<evidence type="ECO:0000256" key="1">
    <source>
        <dbReference type="ARBA" id="ARBA00004141"/>
    </source>
</evidence>
<keyword evidence="3 6" id="KW-0812">Transmembrane</keyword>
<feature type="transmembrane region" description="Helical" evidence="6">
    <location>
        <begin position="244"/>
        <end position="264"/>
    </location>
</feature>
<feature type="transmembrane region" description="Helical" evidence="6">
    <location>
        <begin position="52"/>
        <end position="73"/>
    </location>
</feature>
<organism evidence="7 8">
    <name type="scientific">Talaromyces amestolkiae</name>
    <dbReference type="NCBI Taxonomy" id="1196081"/>
    <lineage>
        <taxon>Eukaryota</taxon>
        <taxon>Fungi</taxon>
        <taxon>Dikarya</taxon>
        <taxon>Ascomycota</taxon>
        <taxon>Pezizomycotina</taxon>
        <taxon>Eurotiomycetes</taxon>
        <taxon>Eurotiomycetidae</taxon>
        <taxon>Eurotiales</taxon>
        <taxon>Trichocomaceae</taxon>
        <taxon>Talaromyces</taxon>
        <taxon>Talaromyces sect. Talaromyces</taxon>
    </lineage>
</organism>
<dbReference type="GO" id="GO:0022857">
    <property type="term" value="F:transmembrane transporter activity"/>
    <property type="evidence" value="ECO:0007669"/>
    <property type="project" value="InterPro"/>
</dbReference>
<name>A0A364KWX6_TALAM</name>
<dbReference type="Gene3D" id="1.20.1740.10">
    <property type="entry name" value="Amino acid/polyamine transporter I"/>
    <property type="match status" value="1"/>
</dbReference>
<feature type="transmembrane region" description="Helical" evidence="6">
    <location>
        <begin position="412"/>
        <end position="434"/>
    </location>
</feature>
<dbReference type="STRING" id="1196081.A0A364KWX6"/>
<feature type="transmembrane region" description="Helical" evidence="6">
    <location>
        <begin position="446"/>
        <end position="465"/>
    </location>
</feature>
<dbReference type="PANTHER" id="PTHR45649">
    <property type="entry name" value="AMINO-ACID PERMEASE BAT1"/>
    <property type="match status" value="1"/>
</dbReference>
<dbReference type="EMBL" id="MIKG01000006">
    <property type="protein sequence ID" value="RAO68054.1"/>
    <property type="molecule type" value="Genomic_DNA"/>
</dbReference>
<dbReference type="PIRSF" id="PIRSF006060">
    <property type="entry name" value="AA_transporter"/>
    <property type="match status" value="1"/>
</dbReference>
<protein>
    <recommendedName>
        <fullName evidence="9">Amino acid permease/ SLC12A domain-containing protein</fullName>
    </recommendedName>
</protein>
<evidence type="ECO:0000313" key="7">
    <source>
        <dbReference type="EMBL" id="RAO68054.1"/>
    </source>
</evidence>
<dbReference type="OrthoDB" id="4476201at2759"/>
<evidence type="ECO:0000313" key="8">
    <source>
        <dbReference type="Proteomes" id="UP000249363"/>
    </source>
</evidence>
<evidence type="ECO:0000256" key="3">
    <source>
        <dbReference type="ARBA" id="ARBA00022692"/>
    </source>
</evidence>
<dbReference type="Proteomes" id="UP000249363">
    <property type="component" value="Unassembled WGS sequence"/>
</dbReference>
<accession>A0A364KWX6</accession>
<feature type="transmembrane region" description="Helical" evidence="6">
    <location>
        <begin position="172"/>
        <end position="190"/>
    </location>
</feature>
<dbReference type="Pfam" id="PF13520">
    <property type="entry name" value="AA_permease_2"/>
    <property type="match status" value="1"/>
</dbReference>
<feature type="transmembrane region" description="Helical" evidence="6">
    <location>
        <begin position="197"/>
        <end position="224"/>
    </location>
</feature>
<feature type="transmembrane region" description="Helical" evidence="6">
    <location>
        <begin position="335"/>
        <end position="364"/>
    </location>
</feature>
<dbReference type="AlphaFoldDB" id="A0A364KWX6"/>
<dbReference type="InterPro" id="IPR002293">
    <property type="entry name" value="AA/rel_permease1"/>
</dbReference>
<evidence type="ECO:0000256" key="4">
    <source>
        <dbReference type="ARBA" id="ARBA00022989"/>
    </source>
</evidence>
<dbReference type="RefSeq" id="XP_040732570.1">
    <property type="nucleotide sequence ID" value="XM_040876392.1"/>
</dbReference>
<comment type="caution">
    <text evidence="7">The sequence shown here is derived from an EMBL/GenBank/DDBJ whole genome shotgun (WGS) entry which is preliminary data.</text>
</comment>
<keyword evidence="8" id="KW-1185">Reference proteome</keyword>
<proteinExistence type="predicted"/>
<feature type="transmembrane region" description="Helical" evidence="6">
    <location>
        <begin position="85"/>
        <end position="115"/>
    </location>
</feature>
<sequence>MDSVQELPKTPKIVSAQENVVKMGSDYIEDNTMLELGYVQVYRRVLRSAGNMCMVIALTSPLSAILITGFYQITFAGYWGLSWGWIIPNVIMFAEVLAISELASSMPVNGSFYWWAGALAPPQLSHCISYITGWVNLLSIFTGTASFAYAVATSFSYSVNVALPTLLWTNPQLMGLSMGVVVLWAALMTLKLEKISIIYVSMAVIILVQTVLFLLGLPITHALQNQPFASGKQVFGELSNFSDWGLAVAVPYSWFCAMWVNSAWMIPVYMAEETHRASTEIPKSIILTFTTTAVAGLAVCLISAFCITDIEVAALDPSGYPLYDLVISHWGKTLSAAYFLVVTPVGFVGGSGTLLTYASQIAAFARDGGLPYSEHFAYVHPRINAPIYSIALLAAGTFLVLLFALSTEAKSIIYSLSVVAGLFTFIIPIFFRVFAGNRWVPGPFNLGRWSIPVHSFAVISQLYIVVMECFPMDRQWTASTMNYNFAVGLGAVLIACFLYFFVGKKTFRGLNVEVLAARTRQHNVHVDG</sequence>
<reference evidence="7 8" key="1">
    <citation type="journal article" date="2017" name="Biotechnol. Biofuels">
        <title>Differential beta-glucosidase expression as a function of carbon source availability in Talaromyces amestolkiae: a genomic and proteomic approach.</title>
        <authorList>
            <person name="de Eugenio L.I."/>
            <person name="Mendez-Liter J.A."/>
            <person name="Nieto-Dominguez M."/>
            <person name="Alonso L."/>
            <person name="Gil-Munoz J."/>
            <person name="Barriuso J."/>
            <person name="Prieto A."/>
            <person name="Martinez M.J."/>
        </authorList>
    </citation>
    <scope>NUCLEOTIDE SEQUENCE [LARGE SCALE GENOMIC DNA]</scope>
    <source>
        <strain evidence="7 8">CIB</strain>
    </source>
</reference>
<evidence type="ECO:0000256" key="2">
    <source>
        <dbReference type="ARBA" id="ARBA00022448"/>
    </source>
</evidence>
<keyword evidence="4 6" id="KW-1133">Transmembrane helix</keyword>
<dbReference type="GO" id="GO:0016020">
    <property type="term" value="C:membrane"/>
    <property type="evidence" value="ECO:0007669"/>
    <property type="project" value="UniProtKB-SubCell"/>
</dbReference>
<comment type="subcellular location">
    <subcellularLocation>
        <location evidence="1">Membrane</location>
        <topology evidence="1">Multi-pass membrane protein</topology>
    </subcellularLocation>
</comment>
<keyword evidence="5 6" id="KW-0472">Membrane</keyword>
<feature type="transmembrane region" description="Helical" evidence="6">
    <location>
        <begin position="127"/>
        <end position="152"/>
    </location>
</feature>
<feature type="transmembrane region" description="Helical" evidence="6">
    <location>
        <begin position="485"/>
        <end position="502"/>
    </location>
</feature>
<dbReference type="PANTHER" id="PTHR45649:SF26">
    <property type="entry name" value="OS04G0435100 PROTEIN"/>
    <property type="match status" value="1"/>
</dbReference>
<feature type="transmembrane region" description="Helical" evidence="6">
    <location>
        <begin position="285"/>
        <end position="315"/>
    </location>
</feature>
<evidence type="ECO:0000256" key="6">
    <source>
        <dbReference type="SAM" id="Phobius"/>
    </source>
</evidence>
<feature type="transmembrane region" description="Helical" evidence="6">
    <location>
        <begin position="385"/>
        <end position="406"/>
    </location>
</feature>
<dbReference type="GeneID" id="63793282"/>